<dbReference type="EMBL" id="JAFBEC010000001">
    <property type="protein sequence ID" value="MBM7631468.1"/>
    <property type="molecule type" value="Genomic_DNA"/>
</dbReference>
<evidence type="ECO:0000313" key="9">
    <source>
        <dbReference type="Proteomes" id="UP000741863"/>
    </source>
</evidence>
<proteinExistence type="inferred from homology"/>
<dbReference type="SUPFAM" id="SSF52317">
    <property type="entry name" value="Class I glutamine amidotransferase-like"/>
    <property type="match status" value="1"/>
</dbReference>
<evidence type="ECO:0000256" key="1">
    <source>
        <dbReference type="ARBA" id="ARBA00010233"/>
    </source>
</evidence>
<dbReference type="InterPro" id="IPR040921">
    <property type="entry name" value="Peptidase_S66C"/>
</dbReference>
<dbReference type="Gene3D" id="3.50.30.60">
    <property type="entry name" value="LD-carboxypeptidase A C-terminal domain-like"/>
    <property type="match status" value="1"/>
</dbReference>
<dbReference type="InterPro" id="IPR040449">
    <property type="entry name" value="Peptidase_S66_N"/>
</dbReference>
<dbReference type="PIRSF" id="PIRSF028757">
    <property type="entry name" value="LD-carboxypeptidase"/>
    <property type="match status" value="1"/>
</dbReference>
<dbReference type="Pfam" id="PF02016">
    <property type="entry name" value="Peptidase_S66"/>
    <property type="match status" value="1"/>
</dbReference>
<dbReference type="Pfam" id="PF17676">
    <property type="entry name" value="Peptidase_S66C"/>
    <property type="match status" value="1"/>
</dbReference>
<dbReference type="PANTHER" id="PTHR30237">
    <property type="entry name" value="MURAMOYLTETRAPEPTIDE CARBOXYPEPTIDASE"/>
    <property type="match status" value="1"/>
</dbReference>
<dbReference type="CDD" id="cd07025">
    <property type="entry name" value="Peptidase_S66"/>
    <property type="match status" value="1"/>
</dbReference>
<keyword evidence="5" id="KW-0720">Serine protease</keyword>
<keyword evidence="3" id="KW-0645">Protease</keyword>
<dbReference type="InterPro" id="IPR027478">
    <property type="entry name" value="LdcA_N"/>
</dbReference>
<keyword evidence="4 8" id="KW-0378">Hydrolase</keyword>
<dbReference type="Gene3D" id="3.40.50.10740">
    <property type="entry name" value="Class I glutamine amidotransferase-like"/>
    <property type="match status" value="1"/>
</dbReference>
<keyword evidence="9" id="KW-1185">Reference proteome</keyword>
<gene>
    <name evidence="8" type="ORF">JOD17_000559</name>
</gene>
<evidence type="ECO:0000256" key="4">
    <source>
        <dbReference type="ARBA" id="ARBA00022801"/>
    </source>
</evidence>
<dbReference type="PANTHER" id="PTHR30237:SF2">
    <property type="entry name" value="MUREIN TETRAPEPTIDE CARBOXYPEPTIDASE"/>
    <property type="match status" value="1"/>
</dbReference>
<accession>A0ABS2P9E7</accession>
<evidence type="ECO:0000256" key="2">
    <source>
        <dbReference type="ARBA" id="ARBA00022645"/>
    </source>
</evidence>
<comment type="caution">
    <text evidence="8">The sequence shown here is derived from an EMBL/GenBank/DDBJ whole genome shotgun (WGS) entry which is preliminary data.</text>
</comment>
<dbReference type="InterPro" id="IPR029062">
    <property type="entry name" value="Class_I_gatase-like"/>
</dbReference>
<evidence type="ECO:0000313" key="8">
    <source>
        <dbReference type="EMBL" id="MBM7631468.1"/>
    </source>
</evidence>
<dbReference type="SUPFAM" id="SSF141986">
    <property type="entry name" value="LD-carboxypeptidase A C-terminal domain-like"/>
    <property type="match status" value="1"/>
</dbReference>
<feature type="domain" description="LD-carboxypeptidase N-terminal" evidence="6">
    <location>
        <begin position="16"/>
        <end position="131"/>
    </location>
</feature>
<dbReference type="Proteomes" id="UP000741863">
    <property type="component" value="Unassembled WGS sequence"/>
</dbReference>
<name>A0ABS2P9E7_9BACL</name>
<evidence type="ECO:0000259" key="6">
    <source>
        <dbReference type="Pfam" id="PF02016"/>
    </source>
</evidence>
<dbReference type="EC" id="3.4.17.13" evidence="8"/>
<organism evidence="8 9">
    <name type="scientific">Geomicrobium sediminis</name>
    <dbReference type="NCBI Taxonomy" id="1347788"/>
    <lineage>
        <taxon>Bacteria</taxon>
        <taxon>Bacillati</taxon>
        <taxon>Bacillota</taxon>
        <taxon>Bacilli</taxon>
        <taxon>Bacillales</taxon>
        <taxon>Geomicrobium</taxon>
    </lineage>
</organism>
<comment type="similarity">
    <text evidence="1">Belongs to the peptidase S66 family.</text>
</comment>
<dbReference type="GO" id="GO:0106415">
    <property type="term" value="F:muramoyltetrapeptide carboxypeptidase activity"/>
    <property type="evidence" value="ECO:0007669"/>
    <property type="project" value="UniProtKB-EC"/>
</dbReference>
<sequence>MKKKRKPSSALPGSTIGLISPSGPAKHESFDKATALLQNLGFNVTTARPFREYPGYLAGSIEERVEELHTLFVDPDVDAILSLRGGYGSASLLPYLDFDLIARHHKPFLGYSDVTALHIALWQKAKMVTFHSPMATSDLLKAPQSSIDHLLASLQAETYPGRIMNPENIPLTTMMPGIAEGELVGGNLSVLTSLIGTPYELDLRGKILILEDVGEEPYAIDRMLTQLHLSGKLHDVSGFLIGTWEGCESEDYKDGDTVEDVLTRILTPYKKPMLSNLQAGHSRLQLTLPLGARVRIDATAQHIYVLEQVVLPS</sequence>
<evidence type="ECO:0000256" key="3">
    <source>
        <dbReference type="ARBA" id="ARBA00022670"/>
    </source>
</evidence>
<feature type="domain" description="LD-carboxypeptidase C-terminal" evidence="7">
    <location>
        <begin position="180"/>
        <end position="296"/>
    </location>
</feature>
<protein>
    <submittedName>
        <fullName evidence="8">Muramoyltetrapeptide carboxypeptidase</fullName>
        <ecNumber evidence="8">3.4.17.13</ecNumber>
    </submittedName>
</protein>
<dbReference type="InterPro" id="IPR003507">
    <property type="entry name" value="S66_fam"/>
</dbReference>
<dbReference type="InterPro" id="IPR027461">
    <property type="entry name" value="Carboxypeptidase_A_C_sf"/>
</dbReference>
<evidence type="ECO:0000256" key="5">
    <source>
        <dbReference type="ARBA" id="ARBA00022825"/>
    </source>
</evidence>
<keyword evidence="2 8" id="KW-0121">Carboxypeptidase</keyword>
<evidence type="ECO:0000259" key="7">
    <source>
        <dbReference type="Pfam" id="PF17676"/>
    </source>
</evidence>
<reference evidence="8 9" key="1">
    <citation type="submission" date="2021-01" db="EMBL/GenBank/DDBJ databases">
        <title>Genomic Encyclopedia of Type Strains, Phase IV (KMG-IV): sequencing the most valuable type-strain genomes for metagenomic binning, comparative biology and taxonomic classification.</title>
        <authorList>
            <person name="Goeker M."/>
        </authorList>
    </citation>
    <scope>NUCLEOTIDE SEQUENCE [LARGE SCALE GENOMIC DNA]</scope>
    <source>
        <strain evidence="8 9">DSM 25540</strain>
    </source>
</reference>
<dbReference type="RefSeq" id="WP_204695580.1">
    <property type="nucleotide sequence ID" value="NZ_JAFBEC010000001.1"/>
</dbReference>